<evidence type="ECO:0000313" key="2">
    <source>
        <dbReference type="EMBL" id="KAK1317425.1"/>
    </source>
</evidence>
<dbReference type="GO" id="GO:0003676">
    <property type="term" value="F:nucleic acid binding"/>
    <property type="evidence" value="ECO:0007669"/>
    <property type="project" value="InterPro"/>
</dbReference>
<dbReference type="InterPro" id="IPR036875">
    <property type="entry name" value="Znf_CCHC_sf"/>
</dbReference>
<feature type="compositionally biased region" description="Polar residues" evidence="1">
    <location>
        <begin position="90"/>
        <end position="114"/>
    </location>
</feature>
<evidence type="ECO:0000256" key="1">
    <source>
        <dbReference type="SAM" id="MobiDB-lite"/>
    </source>
</evidence>
<proteinExistence type="predicted"/>
<sequence length="154" mass="17776">MIFTYLLPGVMPKHYVEVTRDAQLLGIFDENSRTKKRTTKEEEENSCWRGRPKKKRIRDPNKKKRRHKCTRCKEFGHHRSSCKNPIAELSVQSASIEREGQSNTSRHPQVSDVGTPNPPGRNEEFSSQASIGSTGRMEGQPQRARRGNFQDRRL</sequence>
<dbReference type="SUPFAM" id="SSF57756">
    <property type="entry name" value="Retrovirus zinc finger-like domains"/>
    <property type="match status" value="1"/>
</dbReference>
<dbReference type="AlphaFoldDB" id="A0AAV9EVG7"/>
<name>A0AAV9EVG7_ACOCL</name>
<comment type="caution">
    <text evidence="2">The sequence shown here is derived from an EMBL/GenBank/DDBJ whole genome shotgun (WGS) entry which is preliminary data.</text>
</comment>
<dbReference type="GO" id="GO:0008270">
    <property type="term" value="F:zinc ion binding"/>
    <property type="evidence" value="ECO:0007669"/>
    <property type="project" value="InterPro"/>
</dbReference>
<keyword evidence="3" id="KW-1185">Reference proteome</keyword>
<dbReference type="EMBL" id="JAUJYO010000005">
    <property type="protein sequence ID" value="KAK1317425.1"/>
    <property type="molecule type" value="Genomic_DNA"/>
</dbReference>
<accession>A0AAV9EVG7</accession>
<feature type="region of interest" description="Disordered" evidence="1">
    <location>
        <begin position="35"/>
        <end position="154"/>
    </location>
</feature>
<reference evidence="2" key="1">
    <citation type="journal article" date="2023" name="Nat. Commun.">
        <title>Diploid and tetraploid genomes of Acorus and the evolution of monocots.</title>
        <authorList>
            <person name="Ma L."/>
            <person name="Liu K.W."/>
            <person name="Li Z."/>
            <person name="Hsiao Y.Y."/>
            <person name="Qi Y."/>
            <person name="Fu T."/>
            <person name="Tang G.D."/>
            <person name="Zhang D."/>
            <person name="Sun W.H."/>
            <person name="Liu D.K."/>
            <person name="Li Y."/>
            <person name="Chen G.Z."/>
            <person name="Liu X.D."/>
            <person name="Liao X.Y."/>
            <person name="Jiang Y.T."/>
            <person name="Yu X."/>
            <person name="Hao Y."/>
            <person name="Huang J."/>
            <person name="Zhao X.W."/>
            <person name="Ke S."/>
            <person name="Chen Y.Y."/>
            <person name="Wu W.L."/>
            <person name="Hsu J.L."/>
            <person name="Lin Y.F."/>
            <person name="Huang M.D."/>
            <person name="Li C.Y."/>
            <person name="Huang L."/>
            <person name="Wang Z.W."/>
            <person name="Zhao X."/>
            <person name="Zhong W.Y."/>
            <person name="Peng D.H."/>
            <person name="Ahmad S."/>
            <person name="Lan S."/>
            <person name="Zhang J.S."/>
            <person name="Tsai W.C."/>
            <person name="Van de Peer Y."/>
            <person name="Liu Z.J."/>
        </authorList>
    </citation>
    <scope>NUCLEOTIDE SEQUENCE</scope>
    <source>
        <strain evidence="2">CP</strain>
    </source>
</reference>
<evidence type="ECO:0008006" key="4">
    <source>
        <dbReference type="Google" id="ProtNLM"/>
    </source>
</evidence>
<evidence type="ECO:0000313" key="3">
    <source>
        <dbReference type="Proteomes" id="UP001180020"/>
    </source>
</evidence>
<dbReference type="Proteomes" id="UP001180020">
    <property type="component" value="Unassembled WGS sequence"/>
</dbReference>
<protein>
    <recommendedName>
        <fullName evidence="4">CCHC-type domain-containing protein</fullName>
    </recommendedName>
</protein>
<feature type="compositionally biased region" description="Basic residues" evidence="1">
    <location>
        <begin position="50"/>
        <end position="70"/>
    </location>
</feature>
<reference evidence="2" key="2">
    <citation type="submission" date="2023-06" db="EMBL/GenBank/DDBJ databases">
        <authorList>
            <person name="Ma L."/>
            <person name="Liu K.-W."/>
            <person name="Li Z."/>
            <person name="Hsiao Y.-Y."/>
            <person name="Qi Y."/>
            <person name="Fu T."/>
            <person name="Tang G."/>
            <person name="Zhang D."/>
            <person name="Sun W.-H."/>
            <person name="Liu D.-K."/>
            <person name="Li Y."/>
            <person name="Chen G.-Z."/>
            <person name="Liu X.-D."/>
            <person name="Liao X.-Y."/>
            <person name="Jiang Y.-T."/>
            <person name="Yu X."/>
            <person name="Hao Y."/>
            <person name="Huang J."/>
            <person name="Zhao X.-W."/>
            <person name="Ke S."/>
            <person name="Chen Y.-Y."/>
            <person name="Wu W.-L."/>
            <person name="Hsu J.-L."/>
            <person name="Lin Y.-F."/>
            <person name="Huang M.-D."/>
            <person name="Li C.-Y."/>
            <person name="Huang L."/>
            <person name="Wang Z.-W."/>
            <person name="Zhao X."/>
            <person name="Zhong W.-Y."/>
            <person name="Peng D.-H."/>
            <person name="Ahmad S."/>
            <person name="Lan S."/>
            <person name="Zhang J.-S."/>
            <person name="Tsai W.-C."/>
            <person name="Van De Peer Y."/>
            <person name="Liu Z.-J."/>
        </authorList>
    </citation>
    <scope>NUCLEOTIDE SEQUENCE</scope>
    <source>
        <strain evidence="2">CP</strain>
        <tissue evidence="2">Leaves</tissue>
    </source>
</reference>
<organism evidence="2 3">
    <name type="scientific">Acorus calamus</name>
    <name type="common">Sweet flag</name>
    <dbReference type="NCBI Taxonomy" id="4465"/>
    <lineage>
        <taxon>Eukaryota</taxon>
        <taxon>Viridiplantae</taxon>
        <taxon>Streptophyta</taxon>
        <taxon>Embryophyta</taxon>
        <taxon>Tracheophyta</taxon>
        <taxon>Spermatophyta</taxon>
        <taxon>Magnoliopsida</taxon>
        <taxon>Liliopsida</taxon>
        <taxon>Acoraceae</taxon>
        <taxon>Acorus</taxon>
    </lineage>
</organism>
<gene>
    <name evidence="2" type="ORF">QJS10_CPA05g02367</name>
</gene>